<accession>A0ACB8U1G0</accession>
<organism evidence="1 2">
    <name type="scientific">Irpex rosettiformis</name>
    <dbReference type="NCBI Taxonomy" id="378272"/>
    <lineage>
        <taxon>Eukaryota</taxon>
        <taxon>Fungi</taxon>
        <taxon>Dikarya</taxon>
        <taxon>Basidiomycota</taxon>
        <taxon>Agaricomycotina</taxon>
        <taxon>Agaricomycetes</taxon>
        <taxon>Polyporales</taxon>
        <taxon>Irpicaceae</taxon>
        <taxon>Irpex</taxon>
    </lineage>
</organism>
<reference evidence="1" key="1">
    <citation type="journal article" date="2021" name="Environ. Microbiol.">
        <title>Gene family expansions and transcriptome signatures uncover fungal adaptations to wood decay.</title>
        <authorList>
            <person name="Hage H."/>
            <person name="Miyauchi S."/>
            <person name="Viragh M."/>
            <person name="Drula E."/>
            <person name="Min B."/>
            <person name="Chaduli D."/>
            <person name="Navarro D."/>
            <person name="Favel A."/>
            <person name="Norest M."/>
            <person name="Lesage-Meessen L."/>
            <person name="Balint B."/>
            <person name="Merenyi Z."/>
            <person name="de Eugenio L."/>
            <person name="Morin E."/>
            <person name="Martinez A.T."/>
            <person name="Baldrian P."/>
            <person name="Stursova M."/>
            <person name="Martinez M.J."/>
            <person name="Novotny C."/>
            <person name="Magnuson J.K."/>
            <person name="Spatafora J.W."/>
            <person name="Maurice S."/>
            <person name="Pangilinan J."/>
            <person name="Andreopoulos W."/>
            <person name="LaButti K."/>
            <person name="Hundley H."/>
            <person name="Na H."/>
            <person name="Kuo A."/>
            <person name="Barry K."/>
            <person name="Lipzen A."/>
            <person name="Henrissat B."/>
            <person name="Riley R."/>
            <person name="Ahrendt S."/>
            <person name="Nagy L.G."/>
            <person name="Grigoriev I.V."/>
            <person name="Martin F."/>
            <person name="Rosso M.N."/>
        </authorList>
    </citation>
    <scope>NUCLEOTIDE SEQUENCE</scope>
    <source>
        <strain evidence="1">CBS 384.51</strain>
    </source>
</reference>
<gene>
    <name evidence="1" type="ORF">BDY19DRAFT_994520</name>
</gene>
<keyword evidence="2" id="KW-1185">Reference proteome</keyword>
<protein>
    <submittedName>
        <fullName evidence="1">Uncharacterized protein</fullName>
    </submittedName>
</protein>
<sequence>MAMISTLATNDAGVIVRLMLTTDSIKALCGHHHTPTVYRCFPGGAKFNMSNRKCLYLRRRSFNEFAEILDIIDASTVPIEELRISECSWKFDNRGLWSKCLRKKIGREHECPYSCPVSAPPSSLEVAEIDIELSGSASPLSLAIWLAHSRTLTLKIKWSFQFSLFDESCQKTAQVLEVLGPRLTVMSLHVDVSRKWDSNFHNLKFPDLSRNTGLKRFTLAYAVPDVCPPNYLEMVISKITSDELESLTIKFYISEKEEMSLDYFDFKALGRVLCPNGFQKFPQLRVLTFCLSTTKPRMSRITLDATDLRRRLFKEMPFLKAWQDGFGMQVETLTYYIPV</sequence>
<proteinExistence type="predicted"/>
<name>A0ACB8U1G0_9APHY</name>
<evidence type="ECO:0000313" key="2">
    <source>
        <dbReference type="Proteomes" id="UP001055072"/>
    </source>
</evidence>
<evidence type="ECO:0000313" key="1">
    <source>
        <dbReference type="EMBL" id="KAI0088110.1"/>
    </source>
</evidence>
<dbReference type="EMBL" id="MU274915">
    <property type="protein sequence ID" value="KAI0088110.1"/>
    <property type="molecule type" value="Genomic_DNA"/>
</dbReference>
<comment type="caution">
    <text evidence="1">The sequence shown here is derived from an EMBL/GenBank/DDBJ whole genome shotgun (WGS) entry which is preliminary data.</text>
</comment>
<dbReference type="Proteomes" id="UP001055072">
    <property type="component" value="Unassembled WGS sequence"/>
</dbReference>